<feature type="domain" description="HAMP" evidence="12">
    <location>
        <begin position="78"/>
        <end position="110"/>
    </location>
</feature>
<evidence type="ECO:0000259" key="11">
    <source>
        <dbReference type="PROSITE" id="PS50110"/>
    </source>
</evidence>
<keyword evidence="5" id="KW-0812">Transmembrane</keyword>
<keyword evidence="4" id="KW-0808">Transferase</keyword>
<evidence type="ECO:0000256" key="2">
    <source>
        <dbReference type="ARBA" id="ARBA00012438"/>
    </source>
</evidence>
<dbReference type="EMBL" id="JAGINT010000001">
    <property type="protein sequence ID" value="MBP2349526.1"/>
    <property type="molecule type" value="Genomic_DNA"/>
</dbReference>
<dbReference type="PROSITE" id="PS50885">
    <property type="entry name" value="HAMP"/>
    <property type="match status" value="1"/>
</dbReference>
<sequence length="290" mass="32515">MRVLVVEDEPLLAAAIAEWLRDDSHAVDVAGDGGAALERLSVNGYDVLVLDRDIPVVHGDEVCRQLVTSGSATRVLMLHERIALNGPDDEVKNLADAFDTMVERLDHSFDGQRRFVANASHELRTPLTLGRALVEVAMHRRTASADVKELGESLLTINARHEQLIEGLLILADSEKQLTAVYPVNLSDIVTHVRARLPVRRPRPASRWSAARATHRRRATRCCWSAWCTTWSRTASATTQLARSEPTSDRPPRWQAPRKPRLRRRGRRTELRRRGGPTVLRRRGGPAVLR</sequence>
<protein>
    <recommendedName>
        <fullName evidence="2">histidine kinase</fullName>
        <ecNumber evidence="2">2.7.13.3</ecNumber>
    </recommendedName>
</protein>
<evidence type="ECO:0000256" key="3">
    <source>
        <dbReference type="ARBA" id="ARBA00022553"/>
    </source>
</evidence>
<accession>A0ABS4UD51</accession>
<keyword evidence="3 9" id="KW-0597">Phosphoprotein</keyword>
<keyword evidence="8" id="KW-0902">Two-component regulatory system</keyword>
<evidence type="ECO:0000256" key="5">
    <source>
        <dbReference type="ARBA" id="ARBA00022692"/>
    </source>
</evidence>
<evidence type="ECO:0000313" key="13">
    <source>
        <dbReference type="EMBL" id="MBP2349526.1"/>
    </source>
</evidence>
<dbReference type="InterPro" id="IPR001789">
    <property type="entry name" value="Sig_transdc_resp-reg_receiver"/>
</dbReference>
<dbReference type="Pfam" id="PF00072">
    <property type="entry name" value="Response_reg"/>
    <property type="match status" value="1"/>
</dbReference>
<keyword evidence="14" id="KW-1185">Reference proteome</keyword>
<dbReference type="PANTHER" id="PTHR45436:SF5">
    <property type="entry name" value="SENSOR HISTIDINE KINASE TRCS"/>
    <property type="match status" value="1"/>
</dbReference>
<dbReference type="PANTHER" id="PTHR45436">
    <property type="entry name" value="SENSOR HISTIDINE KINASE YKOH"/>
    <property type="match status" value="1"/>
</dbReference>
<dbReference type="SUPFAM" id="SSF52172">
    <property type="entry name" value="CheY-like"/>
    <property type="match status" value="1"/>
</dbReference>
<feature type="compositionally biased region" description="Basic residues" evidence="10">
    <location>
        <begin position="274"/>
        <end position="284"/>
    </location>
</feature>
<dbReference type="InterPro" id="IPR050428">
    <property type="entry name" value="TCS_sensor_his_kinase"/>
</dbReference>
<dbReference type="CDD" id="cd00082">
    <property type="entry name" value="HisKA"/>
    <property type="match status" value="1"/>
</dbReference>
<dbReference type="Pfam" id="PF00512">
    <property type="entry name" value="HisKA"/>
    <property type="match status" value="1"/>
</dbReference>
<evidence type="ECO:0000256" key="7">
    <source>
        <dbReference type="ARBA" id="ARBA00022989"/>
    </source>
</evidence>
<dbReference type="Proteomes" id="UP000755585">
    <property type="component" value="Unassembled WGS sequence"/>
</dbReference>
<keyword evidence="7" id="KW-0472">Membrane</keyword>
<evidence type="ECO:0000256" key="4">
    <source>
        <dbReference type="ARBA" id="ARBA00022679"/>
    </source>
</evidence>
<dbReference type="SMART" id="SM00388">
    <property type="entry name" value="HisKA"/>
    <property type="match status" value="1"/>
</dbReference>
<keyword evidence="6" id="KW-0418">Kinase</keyword>
<evidence type="ECO:0000313" key="14">
    <source>
        <dbReference type="Proteomes" id="UP000755585"/>
    </source>
</evidence>
<feature type="modified residue" description="4-aspartylphosphate" evidence="9">
    <location>
        <position position="51"/>
    </location>
</feature>
<proteinExistence type="predicted"/>
<dbReference type="InterPro" id="IPR011006">
    <property type="entry name" value="CheY-like_superfamily"/>
</dbReference>
<name>A0ABS4UD51_9ACTN</name>
<keyword evidence="7" id="KW-1133">Transmembrane helix</keyword>
<dbReference type="InterPro" id="IPR003661">
    <property type="entry name" value="HisK_dim/P_dom"/>
</dbReference>
<comment type="caution">
    <text evidence="13">The sequence shown here is derived from an EMBL/GenBank/DDBJ whole genome shotgun (WGS) entry which is preliminary data.</text>
</comment>
<evidence type="ECO:0000259" key="12">
    <source>
        <dbReference type="PROSITE" id="PS50885"/>
    </source>
</evidence>
<comment type="catalytic activity">
    <reaction evidence="1">
        <text>ATP + protein L-histidine = ADP + protein N-phospho-L-histidine.</text>
        <dbReference type="EC" id="2.7.13.3"/>
    </reaction>
</comment>
<feature type="domain" description="Response regulatory" evidence="11">
    <location>
        <begin position="2"/>
        <end position="118"/>
    </location>
</feature>
<evidence type="ECO:0000256" key="10">
    <source>
        <dbReference type="SAM" id="MobiDB-lite"/>
    </source>
</evidence>
<dbReference type="PROSITE" id="PS50110">
    <property type="entry name" value="RESPONSE_REGULATORY"/>
    <property type="match status" value="1"/>
</dbReference>
<dbReference type="Gene3D" id="1.10.287.130">
    <property type="match status" value="1"/>
</dbReference>
<feature type="region of interest" description="Disordered" evidence="10">
    <location>
        <begin position="238"/>
        <end position="290"/>
    </location>
</feature>
<evidence type="ECO:0000256" key="1">
    <source>
        <dbReference type="ARBA" id="ARBA00000085"/>
    </source>
</evidence>
<feature type="compositionally biased region" description="Basic residues" evidence="10">
    <location>
        <begin position="256"/>
        <end position="267"/>
    </location>
</feature>
<evidence type="ECO:0000256" key="8">
    <source>
        <dbReference type="ARBA" id="ARBA00023012"/>
    </source>
</evidence>
<evidence type="ECO:0000256" key="9">
    <source>
        <dbReference type="PROSITE-ProRule" id="PRU00169"/>
    </source>
</evidence>
<reference evidence="13 14" key="1">
    <citation type="submission" date="2021-03" db="EMBL/GenBank/DDBJ databases">
        <title>Sequencing the genomes of 1000 actinobacteria strains.</title>
        <authorList>
            <person name="Klenk H.-P."/>
        </authorList>
    </citation>
    <scope>NUCLEOTIDE SEQUENCE [LARGE SCALE GENOMIC DNA]</scope>
    <source>
        <strain evidence="13 14">DSM 18824</strain>
    </source>
</reference>
<dbReference type="SMART" id="SM00448">
    <property type="entry name" value="REC"/>
    <property type="match status" value="1"/>
</dbReference>
<gene>
    <name evidence="13" type="ORF">JOF29_000609</name>
</gene>
<dbReference type="InterPro" id="IPR003660">
    <property type="entry name" value="HAMP_dom"/>
</dbReference>
<dbReference type="Gene3D" id="3.40.50.2300">
    <property type="match status" value="1"/>
</dbReference>
<organism evidence="13 14">
    <name type="scientific">Kribbella aluminosa</name>
    <dbReference type="NCBI Taxonomy" id="416017"/>
    <lineage>
        <taxon>Bacteria</taxon>
        <taxon>Bacillati</taxon>
        <taxon>Actinomycetota</taxon>
        <taxon>Actinomycetes</taxon>
        <taxon>Propionibacteriales</taxon>
        <taxon>Kribbellaceae</taxon>
        <taxon>Kribbella</taxon>
    </lineage>
</organism>
<evidence type="ECO:0000256" key="6">
    <source>
        <dbReference type="ARBA" id="ARBA00022777"/>
    </source>
</evidence>
<dbReference type="EC" id="2.7.13.3" evidence="2"/>